<evidence type="ECO:0000313" key="9">
    <source>
        <dbReference type="EMBL" id="MDV2631338.1"/>
    </source>
</evidence>
<comment type="caution">
    <text evidence="9">The sequence shown here is derived from an EMBL/GenBank/DDBJ whole genome shotgun (WGS) entry which is preliminary data.</text>
</comment>
<dbReference type="SUPFAM" id="SSF54001">
    <property type="entry name" value="Cysteine proteinases"/>
    <property type="match status" value="1"/>
</dbReference>
<evidence type="ECO:0000256" key="3">
    <source>
        <dbReference type="ARBA" id="ARBA00022525"/>
    </source>
</evidence>
<organism evidence="9 10">
    <name type="scientific">Lactococcus lactis</name>
    <dbReference type="NCBI Taxonomy" id="1358"/>
    <lineage>
        <taxon>Bacteria</taxon>
        <taxon>Bacillati</taxon>
        <taxon>Bacillota</taxon>
        <taxon>Bacilli</taxon>
        <taxon>Lactobacillales</taxon>
        <taxon>Streptococcaceae</taxon>
        <taxon>Lactococcus</taxon>
    </lineage>
</organism>
<evidence type="ECO:0000256" key="4">
    <source>
        <dbReference type="ARBA" id="ARBA00022801"/>
    </source>
</evidence>
<evidence type="ECO:0000256" key="2">
    <source>
        <dbReference type="ARBA" id="ARBA00010245"/>
    </source>
</evidence>
<evidence type="ECO:0000313" key="10">
    <source>
        <dbReference type="Proteomes" id="UP001186047"/>
    </source>
</evidence>
<keyword evidence="6" id="KW-0843">Virulence</keyword>
<dbReference type="EMBL" id="JAWHVL010000002">
    <property type="protein sequence ID" value="MDV2631338.1"/>
    <property type="molecule type" value="Genomic_DNA"/>
</dbReference>
<proteinExistence type="inferred from homology"/>
<keyword evidence="5" id="KW-0645">Protease</keyword>
<evidence type="ECO:0000256" key="8">
    <source>
        <dbReference type="PIRSR" id="PIRSR608750-1"/>
    </source>
</evidence>
<protein>
    <submittedName>
        <fullName evidence="9">C47 family peptidase</fullName>
    </submittedName>
</protein>
<evidence type="ECO:0000256" key="1">
    <source>
        <dbReference type="ARBA" id="ARBA00004613"/>
    </source>
</evidence>
<keyword evidence="4" id="KW-0378">Hydrolase</keyword>
<evidence type="ECO:0000256" key="6">
    <source>
        <dbReference type="ARBA" id="ARBA00023026"/>
    </source>
</evidence>
<dbReference type="InterPro" id="IPR006637">
    <property type="entry name" value="ChW"/>
</dbReference>
<feature type="active site" evidence="8">
    <location>
        <position position="518"/>
    </location>
</feature>
<dbReference type="GO" id="GO:0006508">
    <property type="term" value="P:proteolysis"/>
    <property type="evidence" value="ECO:0007669"/>
    <property type="project" value="InterPro"/>
</dbReference>
<dbReference type="Pfam" id="PF07538">
    <property type="entry name" value="ChW"/>
    <property type="match status" value="2"/>
</dbReference>
<gene>
    <name evidence="9" type="ORF">RZO31_00390</name>
</gene>
<keyword evidence="7" id="KW-0865">Zymogen</keyword>
<dbReference type="RefSeq" id="WP_317058824.1">
    <property type="nucleotide sequence ID" value="NZ_JAWHVL010000002.1"/>
</dbReference>
<comment type="subcellular location">
    <subcellularLocation>
        <location evidence="1">Secreted</location>
    </subcellularLocation>
</comment>
<feature type="active site" evidence="8">
    <location>
        <position position="416"/>
    </location>
</feature>
<dbReference type="SMART" id="SM00728">
    <property type="entry name" value="ChW"/>
    <property type="match status" value="3"/>
</dbReference>
<dbReference type="InterPro" id="IPR038765">
    <property type="entry name" value="Papain-like_cys_pep_sf"/>
</dbReference>
<feature type="active site" evidence="8">
    <location>
        <position position="544"/>
    </location>
</feature>
<dbReference type="InterPro" id="IPR008750">
    <property type="entry name" value="Peptidase_C47"/>
</dbReference>
<evidence type="ECO:0000256" key="5">
    <source>
        <dbReference type="ARBA" id="ARBA00022807"/>
    </source>
</evidence>
<dbReference type="GO" id="GO:0008234">
    <property type="term" value="F:cysteine-type peptidase activity"/>
    <property type="evidence" value="ECO:0007669"/>
    <property type="project" value="UniProtKB-KW"/>
</dbReference>
<dbReference type="Pfam" id="PF05543">
    <property type="entry name" value="Peptidase_C47"/>
    <property type="match status" value="1"/>
</dbReference>
<keyword evidence="3" id="KW-0964">Secreted</keyword>
<dbReference type="Gene3D" id="3.90.70.10">
    <property type="entry name" value="Cysteine proteinases"/>
    <property type="match status" value="1"/>
</dbReference>
<accession>A0AAE4NNR9</accession>
<dbReference type="AlphaFoldDB" id="A0AAE4NNR9"/>
<dbReference type="GO" id="GO:0005576">
    <property type="term" value="C:extracellular region"/>
    <property type="evidence" value="ECO:0007669"/>
    <property type="project" value="UniProtKB-SubCell"/>
</dbReference>
<dbReference type="Proteomes" id="UP001186047">
    <property type="component" value="Unassembled WGS sequence"/>
</dbReference>
<reference evidence="9" key="1">
    <citation type="submission" date="2023-10" db="EMBL/GenBank/DDBJ databases">
        <title>Production of high quality cheese from raw caw milk (raw cheese).</title>
        <authorList>
            <person name="Samouris G."/>
        </authorList>
    </citation>
    <scope>NUCLEOTIDE SEQUENCE</scope>
    <source>
        <strain evidence="9">M17-3</strain>
    </source>
</reference>
<keyword evidence="5" id="KW-0788">Thiol protease</keyword>
<comment type="similarity">
    <text evidence="2">Belongs to the peptidase C47 family.</text>
</comment>
<sequence>MNVKQDPTANNVKTLNTNTKDGVFASKVTTSGGYSGVEFTEPLLDGLKNKAPDSPAITFSASAQNKGWLPESKYGAPIDPGSGLRIEAMKASLYHLPQGESGGVSYTAFVQGTGWQSEQSNGGVAGTTGKALRMEAIKMRLTGSLAQKYSITYAVYVEGKGWTAYSKDNAMAGTTGQSRKITALSIYLQKKKLPKTPSDETKRSAVALVNLYEDADHQKTVADLETFAGVASTDAITSKQIMDWYHFLGLEFDTQNGRFSPDKAKNLSKTGRLYYTFLKAKTAPDNIQNFGSIGMGYMENSMSYSPYMSYLNEDYAPSAFWAPRGKESYSQMNGRMKTYDYDHIFTLDEQGKQASEYEEEVTLYNIRAKESTEVANVNPPADSPASPVTPINAINASYHSLSAFNINETQGQEPWCSEYIAASAINTLNQTKDITAQSVMQSFYPNVSLEQLKTMSGLKIDDYLKTLQSKYQVTADVENRALSFDEVKKELDAGKMIQMDAYDQNETAPQGSENNVGHSLAIVGYVLPADGDTTKHAPYYEIWNPWWGQIYCVSSKAPYFNLAGTQYKWTRTWHNWHKVGTGATIQTNPAVAQQKVASAVNPNATPIYSKSTPFNPLGKNINNQNVCNFGKPTAAKTIDGTVYEAMISLDKSTIFASKIVSNNPKNKIRSYGKTAQKFVSNIEGMISTQVEIGKWGFTNAILFTLFAIAQAIPVLNVAVDAISLTLTTLWGGGIGAEDITLLVSYIINFINYQNGASSCFNSL</sequence>
<name>A0AAE4NNR9_9LACT</name>
<evidence type="ECO:0000256" key="7">
    <source>
        <dbReference type="ARBA" id="ARBA00023145"/>
    </source>
</evidence>